<dbReference type="Proteomes" id="UP001176941">
    <property type="component" value="Chromosome 25"/>
</dbReference>
<feature type="compositionally biased region" description="Basic and acidic residues" evidence="1">
    <location>
        <begin position="74"/>
        <end position="83"/>
    </location>
</feature>
<keyword evidence="3" id="KW-1185">Reference proteome</keyword>
<evidence type="ECO:0000256" key="1">
    <source>
        <dbReference type="SAM" id="MobiDB-lite"/>
    </source>
</evidence>
<accession>A0ABN8YXW3</accession>
<feature type="region of interest" description="Disordered" evidence="1">
    <location>
        <begin position="1"/>
        <end position="26"/>
    </location>
</feature>
<reference evidence="2" key="1">
    <citation type="submission" date="2023-04" db="EMBL/GenBank/DDBJ databases">
        <authorList>
            <consortium name="ELIXIR-Norway"/>
        </authorList>
    </citation>
    <scope>NUCLEOTIDE SEQUENCE [LARGE SCALE GENOMIC DNA]</scope>
</reference>
<dbReference type="EMBL" id="OX459961">
    <property type="protein sequence ID" value="CAI9166435.1"/>
    <property type="molecule type" value="Genomic_DNA"/>
</dbReference>
<proteinExistence type="predicted"/>
<evidence type="ECO:0000313" key="2">
    <source>
        <dbReference type="EMBL" id="CAI9166435.1"/>
    </source>
</evidence>
<name>A0ABN8YXW3_RANTA</name>
<sequence length="153" mass="15172">MPGERREGHERSWGPGVTGARRGGGARVKLAARHRGRPVWLCGVGWGASLPELRRRLALTGYSAPAVKASAGGGREEGVEVRGRRAGTGAPRCRGNKNASPGTAHGEAGDGDAAARGGGKSGGGRPGGGGGGGGREVKGLAKFSGCCGRRAPG</sequence>
<organism evidence="2 3">
    <name type="scientific">Rangifer tarandus platyrhynchus</name>
    <name type="common">Svalbard reindeer</name>
    <dbReference type="NCBI Taxonomy" id="3082113"/>
    <lineage>
        <taxon>Eukaryota</taxon>
        <taxon>Metazoa</taxon>
        <taxon>Chordata</taxon>
        <taxon>Craniata</taxon>
        <taxon>Vertebrata</taxon>
        <taxon>Euteleostomi</taxon>
        <taxon>Mammalia</taxon>
        <taxon>Eutheria</taxon>
        <taxon>Laurasiatheria</taxon>
        <taxon>Artiodactyla</taxon>
        <taxon>Ruminantia</taxon>
        <taxon>Pecora</taxon>
        <taxon>Cervidae</taxon>
        <taxon>Odocoileinae</taxon>
        <taxon>Rangifer</taxon>
    </lineage>
</organism>
<feature type="compositionally biased region" description="Basic and acidic residues" evidence="1">
    <location>
        <begin position="1"/>
        <end position="12"/>
    </location>
</feature>
<evidence type="ECO:0000313" key="3">
    <source>
        <dbReference type="Proteomes" id="UP001176941"/>
    </source>
</evidence>
<protein>
    <submittedName>
        <fullName evidence="2">Uncharacterized protein</fullName>
    </submittedName>
</protein>
<feature type="compositionally biased region" description="Gly residues" evidence="1">
    <location>
        <begin position="116"/>
        <end position="134"/>
    </location>
</feature>
<feature type="compositionally biased region" description="Low complexity" evidence="1">
    <location>
        <begin position="102"/>
        <end position="115"/>
    </location>
</feature>
<gene>
    <name evidence="2" type="ORF">MRATA1EN1_LOCUS15397</name>
</gene>
<feature type="region of interest" description="Disordered" evidence="1">
    <location>
        <begin position="66"/>
        <end position="153"/>
    </location>
</feature>